<protein>
    <submittedName>
        <fullName evidence="2">Uncharacterized protein</fullName>
    </submittedName>
</protein>
<gene>
    <name evidence="2" type="ORF">BOX15_Mlig013035g1</name>
</gene>
<evidence type="ECO:0000313" key="3">
    <source>
        <dbReference type="Proteomes" id="UP000215902"/>
    </source>
</evidence>
<organism evidence="2 3">
    <name type="scientific">Macrostomum lignano</name>
    <dbReference type="NCBI Taxonomy" id="282301"/>
    <lineage>
        <taxon>Eukaryota</taxon>
        <taxon>Metazoa</taxon>
        <taxon>Spiralia</taxon>
        <taxon>Lophotrochozoa</taxon>
        <taxon>Platyhelminthes</taxon>
        <taxon>Rhabditophora</taxon>
        <taxon>Macrostomorpha</taxon>
        <taxon>Macrostomida</taxon>
        <taxon>Macrostomidae</taxon>
        <taxon>Macrostomum</taxon>
    </lineage>
</organism>
<reference evidence="2 3" key="1">
    <citation type="submission" date="2017-06" db="EMBL/GenBank/DDBJ databases">
        <title>A platform for efficient transgenesis in Macrostomum lignano, a flatworm model organism for stem cell research.</title>
        <authorList>
            <person name="Berezikov E."/>
        </authorList>
    </citation>
    <scope>NUCLEOTIDE SEQUENCE [LARGE SCALE GENOMIC DNA]</scope>
    <source>
        <strain evidence="2">DV1</strain>
        <tissue evidence="2">Whole organism</tissue>
    </source>
</reference>
<proteinExistence type="predicted"/>
<feature type="region of interest" description="Disordered" evidence="1">
    <location>
        <begin position="329"/>
        <end position="377"/>
    </location>
</feature>
<dbReference type="Proteomes" id="UP000215902">
    <property type="component" value="Unassembled WGS sequence"/>
</dbReference>
<feature type="non-terminal residue" evidence="2">
    <location>
        <position position="1"/>
    </location>
</feature>
<dbReference type="AlphaFoldDB" id="A0A267GLE4"/>
<accession>A0A267GLE4</accession>
<feature type="compositionally biased region" description="Low complexity" evidence="1">
    <location>
        <begin position="357"/>
        <end position="366"/>
    </location>
</feature>
<sequence>QLLQGPPDAVLPCVGAVLPCPSLPVIVTFNNSDELSIQSVCQRLCVCTRSFNHSNIRVRDGFRRCGRDRVSVVQLITDPSKVAFLHGVYGCGNKDHRGNGIAWLQRVTKPHLTQSVVLRREVPGHHFQSSKRLRKQVLQSFRLLISSCDVSVLRSLLVVSRGFSQLQSTVHRRRFMQRRSRPTDEEQRQHALQDEQRHLELDEQRHPQIQDGQRQLALQEPRQLELDEQRHPQIQDGQRQLALQEEPRQLELDEQRHPQIQDGQRQLALQEEPRQLELDEQRHPQIQDGQRQLALQEEPRQLELDEQRHPQIQDGQRQLALQEEPRQLELDEQRQSQQYECPALGPLKPMRRRSQRPQRSLRSVQPAMSLRSRTRHE</sequence>
<comment type="caution">
    <text evidence="2">The sequence shown here is derived from an EMBL/GenBank/DDBJ whole genome shotgun (WGS) entry which is preliminary data.</text>
</comment>
<name>A0A267GLE4_9PLAT</name>
<dbReference type="EMBL" id="NIVC01000262">
    <property type="protein sequence ID" value="PAA86843.1"/>
    <property type="molecule type" value="Genomic_DNA"/>
</dbReference>
<evidence type="ECO:0000313" key="2">
    <source>
        <dbReference type="EMBL" id="PAA86843.1"/>
    </source>
</evidence>
<keyword evidence="3" id="KW-1185">Reference proteome</keyword>
<evidence type="ECO:0000256" key="1">
    <source>
        <dbReference type="SAM" id="MobiDB-lite"/>
    </source>
</evidence>